<sequence>MLGKRNAILNFTCMEMRDGEQPTSVNCSPQGLVKQVKMATKLTRIELAGENALERYDESAYAQVLEMSRSDFGNGLTAFTYLILNKRMFEGDNWHNLVVFVNNMSEGGRMIRLSEYDSTGSNLYVGFIHDRKMDIKKAVLV</sequence>
<dbReference type="SUPFAM" id="SSF51445">
    <property type="entry name" value="(Trans)glycosidases"/>
    <property type="match status" value="1"/>
</dbReference>
<dbReference type="GO" id="GO:0016161">
    <property type="term" value="F:beta-amylase activity"/>
    <property type="evidence" value="ECO:0007669"/>
    <property type="project" value="UniProtKB-EC"/>
</dbReference>
<reference evidence="5 6" key="1">
    <citation type="submission" date="2020-10" db="EMBL/GenBank/DDBJ databases">
        <title>The Coptis chinensis genome and diversification of protoberbering-type alkaloids.</title>
        <authorList>
            <person name="Wang B."/>
            <person name="Shu S."/>
            <person name="Song C."/>
            <person name="Liu Y."/>
        </authorList>
    </citation>
    <scope>NUCLEOTIDE SEQUENCE [LARGE SCALE GENOMIC DNA]</scope>
    <source>
        <strain evidence="5">HL-2020</strain>
        <tissue evidence="5">Leaf</tissue>
    </source>
</reference>
<evidence type="ECO:0000256" key="2">
    <source>
        <dbReference type="ARBA" id="ARBA00023277"/>
    </source>
</evidence>
<comment type="catalytic activity">
    <reaction evidence="4">
        <text>Hydrolysis of (1-&gt;4)-alpha-D-glucosidic linkages in polysaccharides so as to remove successive maltose units from the non-reducing ends of the chains.</text>
        <dbReference type="EC" id="3.2.1.2"/>
    </reaction>
</comment>
<gene>
    <name evidence="5" type="ORF">IFM89_022084</name>
</gene>
<keyword evidence="4" id="KW-0326">Glycosidase</keyword>
<dbReference type="InterPro" id="IPR001554">
    <property type="entry name" value="Glyco_hydro_14"/>
</dbReference>
<dbReference type="Proteomes" id="UP000631114">
    <property type="component" value="Unassembled WGS sequence"/>
</dbReference>
<name>A0A835IEV9_9MAGN</name>
<dbReference type="EMBL" id="JADFTS010000003">
    <property type="protein sequence ID" value="KAF9615132.1"/>
    <property type="molecule type" value="Genomic_DNA"/>
</dbReference>
<comment type="caution">
    <text evidence="5">The sequence shown here is derived from an EMBL/GenBank/DDBJ whole genome shotgun (WGS) entry which is preliminary data.</text>
</comment>
<dbReference type="PANTHER" id="PTHR31352:SF1">
    <property type="entry name" value="BETA-AMYLASE 3, CHLOROPLASTIC"/>
    <property type="match status" value="1"/>
</dbReference>
<dbReference type="GO" id="GO:0000272">
    <property type="term" value="P:polysaccharide catabolic process"/>
    <property type="evidence" value="ECO:0007669"/>
    <property type="project" value="UniProtKB-KW"/>
</dbReference>
<dbReference type="EC" id="3.2.1.2" evidence="4"/>
<dbReference type="AlphaFoldDB" id="A0A835IEV9"/>
<dbReference type="InterPro" id="IPR017853">
    <property type="entry name" value="GH"/>
</dbReference>
<evidence type="ECO:0000256" key="3">
    <source>
        <dbReference type="ARBA" id="ARBA00023326"/>
    </source>
</evidence>
<dbReference type="Pfam" id="PF01373">
    <property type="entry name" value="Glyco_hydro_14"/>
    <property type="match status" value="1"/>
</dbReference>
<keyword evidence="4" id="KW-0378">Hydrolase</keyword>
<keyword evidence="6" id="KW-1185">Reference proteome</keyword>
<dbReference type="OrthoDB" id="1662361at2759"/>
<protein>
    <recommendedName>
        <fullName evidence="4">Beta-amylase</fullName>
        <ecNumber evidence="4">3.2.1.2</ecNumber>
    </recommendedName>
</protein>
<keyword evidence="2 4" id="KW-0119">Carbohydrate metabolism</keyword>
<dbReference type="PANTHER" id="PTHR31352">
    <property type="entry name" value="BETA-AMYLASE 1, CHLOROPLASTIC"/>
    <property type="match status" value="1"/>
</dbReference>
<organism evidence="5 6">
    <name type="scientific">Coptis chinensis</name>
    <dbReference type="NCBI Taxonomy" id="261450"/>
    <lineage>
        <taxon>Eukaryota</taxon>
        <taxon>Viridiplantae</taxon>
        <taxon>Streptophyta</taxon>
        <taxon>Embryophyta</taxon>
        <taxon>Tracheophyta</taxon>
        <taxon>Spermatophyta</taxon>
        <taxon>Magnoliopsida</taxon>
        <taxon>Ranunculales</taxon>
        <taxon>Ranunculaceae</taxon>
        <taxon>Coptidoideae</taxon>
        <taxon>Coptis</taxon>
    </lineage>
</organism>
<dbReference type="Gene3D" id="3.20.20.80">
    <property type="entry name" value="Glycosidases"/>
    <property type="match status" value="1"/>
</dbReference>
<accession>A0A835IEV9</accession>
<evidence type="ECO:0000256" key="1">
    <source>
        <dbReference type="ARBA" id="ARBA00005652"/>
    </source>
</evidence>
<comment type="similarity">
    <text evidence="1 4">Belongs to the glycosyl hydrolase 14 family.</text>
</comment>
<proteinExistence type="inferred from homology"/>
<keyword evidence="3 4" id="KW-0624">Polysaccharide degradation</keyword>
<evidence type="ECO:0000313" key="5">
    <source>
        <dbReference type="EMBL" id="KAF9615132.1"/>
    </source>
</evidence>
<evidence type="ECO:0000256" key="4">
    <source>
        <dbReference type="RuleBase" id="RU000509"/>
    </source>
</evidence>
<evidence type="ECO:0000313" key="6">
    <source>
        <dbReference type="Proteomes" id="UP000631114"/>
    </source>
</evidence>